<evidence type="ECO:0000313" key="3">
    <source>
        <dbReference type="EMBL" id="OCF55999.1"/>
    </source>
</evidence>
<dbReference type="SUPFAM" id="SSF48452">
    <property type="entry name" value="TPR-like"/>
    <property type="match status" value="1"/>
</dbReference>
<dbReference type="OrthoDB" id="185373at2759"/>
<sequence>MPPPTIPLAARYRAFASHPSSTTLSHVLGLLQNGYLDKASRVAVAQIRRSSGVAGSGSGSGVGSSSIGSTKSSSSSLERRSMSQRQNFRTYSASAAQTVDHESQDYHQHHHSSPSTSDQSSSSTFHQFSTPFSDRPHRSKYTSSQPNQPIRDQAITKDKKFFVAFDYPDAWSMLPEDFYSRLYNGAFQSASHFSHDFELKSFETRHLGSIGNLLGVFALFRDTAEHEDWLWLITKLDRLTDILDNVKPPPRQRGLQSLVCSIRGYALAFTGDSEKAKEVLGNLQYLDSRNPGNTLPTSYSIAALAYVEMGEWELAMKRMRGAIDRAVQRMTSNDATKLRQECDYPSFDFGLLQSYEKSVLDASRNDDLIELVRTASYTVRKFLINSTQRHHPFSMQLTDLLLGSLARVGSPVEWWTDRFNADSSVNTRTLGIFLFIAITRDRTKIQEAINLLDIFIANGTSVPTSAAINLCSLLVTESTSDAWKLYQRICQEYPNFTHGALSQAMRLAGQAGWVEEEQRLWNQISTNYTPTGKDRLVAARYHAYRGRVADTLAMLETRVGPNFESKPAALEILFTAYINANNSQGAERVLNQINAIEPRIYPYNALLQLYADQVNVEAAVRLFDELSNSTLRPDIHSYTSLISLFAHRRDPVNADNVFQAMIDAGIEPDAIAHAAVIDAEVETGEWVAALDRYNRLPRQFKHHQAVSTAIIKALVALSSPPEHVMSVFRRITNPNRHTWALVIQNACDASEMEVARELYEEMDEMSKSNKGPSPDAYAFSILLHGYMRLGDGASARAVYDEMLSREVLPSSVTYGMIVKSFAEARGERSLEQAHDFAMNVSKQAKAGNIADRRHEKALINQNIFSPLVVAHGKNQNFDMAQKYFDLAQDGSGENRESVHMYTQLMDVYRRAGDSDKVLEIWNKTFQLACDTASFRKSTSGGEQEGGTSSTPALTSRSNDNVLCIPLSIALDSLSISGNYLQVKKIWNDVQDAGFGFDAGNYNHLSVALARTGDVEGAFKIADQILLRRYEEIKFRKNEAMRDAQNLKSVQIEQDLDHQDLYDDALELAKFDITDRPVEPFQGPPNRRHMFHGRSPFTSEARNDPTSELELKLLSSWRPSDILWRPSLLTISVLDTAYAQLEDAKARRAWLPLSISDENENEDAAAGTTTSGSVAGGVEGGERKKRTYGIVLPLFGGVPVRNHYTGQPHRKGPTELLKSINKRYARLVGLIMFHRKKRMARKIRDRQGR</sequence>
<dbReference type="Pfam" id="PF01535">
    <property type="entry name" value="PPR"/>
    <property type="match status" value="1"/>
</dbReference>
<feature type="repeat" description="PPR" evidence="1">
    <location>
        <begin position="634"/>
        <end position="668"/>
    </location>
</feature>
<dbReference type="EMBL" id="KI669465">
    <property type="protein sequence ID" value="OCF55999.1"/>
    <property type="molecule type" value="Genomic_DNA"/>
</dbReference>
<dbReference type="Proteomes" id="UP000092583">
    <property type="component" value="Unassembled WGS sequence"/>
</dbReference>
<feature type="compositionally biased region" description="Polar residues" evidence="2">
    <location>
        <begin position="141"/>
        <end position="150"/>
    </location>
</feature>
<keyword evidence="4" id="KW-1185">Reference proteome</keyword>
<dbReference type="GO" id="GO:0005739">
    <property type="term" value="C:mitochondrion"/>
    <property type="evidence" value="ECO:0007669"/>
    <property type="project" value="TreeGrafter"/>
</dbReference>
<dbReference type="AlphaFoldDB" id="A0A1B9IK02"/>
<dbReference type="InterPro" id="IPR002885">
    <property type="entry name" value="PPR_rpt"/>
</dbReference>
<dbReference type="PANTHER" id="PTHR47938">
    <property type="entry name" value="RESPIRATORY COMPLEX I CHAPERONE (CIA84), PUTATIVE (AFU_ORTHOLOGUE AFUA_2G06020)-RELATED"/>
    <property type="match status" value="1"/>
</dbReference>
<feature type="repeat" description="PPR" evidence="1">
    <location>
        <begin position="599"/>
        <end position="633"/>
    </location>
</feature>
<evidence type="ECO:0008006" key="5">
    <source>
        <dbReference type="Google" id="ProtNLM"/>
    </source>
</evidence>
<dbReference type="GO" id="GO:0140053">
    <property type="term" value="P:mitochondrial gene expression"/>
    <property type="evidence" value="ECO:0007669"/>
    <property type="project" value="TreeGrafter"/>
</dbReference>
<dbReference type="Pfam" id="PF13041">
    <property type="entry name" value="PPR_2"/>
    <property type="match status" value="2"/>
</dbReference>
<proteinExistence type="predicted"/>
<evidence type="ECO:0000256" key="2">
    <source>
        <dbReference type="SAM" id="MobiDB-lite"/>
    </source>
</evidence>
<dbReference type="NCBIfam" id="TIGR00756">
    <property type="entry name" value="PPR"/>
    <property type="match status" value="2"/>
</dbReference>
<gene>
    <name evidence="3" type="ORF">L486_06756</name>
</gene>
<name>A0A1B9IK02_9TREE</name>
<dbReference type="Gene3D" id="1.25.40.10">
    <property type="entry name" value="Tetratricopeptide repeat domain"/>
    <property type="match status" value="2"/>
</dbReference>
<dbReference type="GO" id="GO:0003729">
    <property type="term" value="F:mRNA binding"/>
    <property type="evidence" value="ECO:0007669"/>
    <property type="project" value="TreeGrafter"/>
</dbReference>
<accession>A0A1B9IK02</accession>
<feature type="compositionally biased region" description="Low complexity" evidence="2">
    <location>
        <begin position="1163"/>
        <end position="1172"/>
    </location>
</feature>
<feature type="region of interest" description="Disordered" evidence="2">
    <location>
        <begin position="1076"/>
        <end position="1103"/>
    </location>
</feature>
<organism evidence="3 4">
    <name type="scientific">Kwoniella mangroviensis CBS 10435</name>
    <dbReference type="NCBI Taxonomy" id="1331196"/>
    <lineage>
        <taxon>Eukaryota</taxon>
        <taxon>Fungi</taxon>
        <taxon>Dikarya</taxon>
        <taxon>Basidiomycota</taxon>
        <taxon>Agaricomycotina</taxon>
        <taxon>Tremellomycetes</taxon>
        <taxon>Tremellales</taxon>
        <taxon>Cryptococcaceae</taxon>
        <taxon>Kwoniella</taxon>
    </lineage>
</organism>
<dbReference type="PANTHER" id="PTHR47938:SF35">
    <property type="entry name" value="PENTATRICOPEPTIDE REPEAT-CONTAINING PROTEIN 4, MITOCHONDRIAL-RELATED"/>
    <property type="match status" value="1"/>
</dbReference>
<evidence type="ECO:0000256" key="1">
    <source>
        <dbReference type="PROSITE-ProRule" id="PRU00708"/>
    </source>
</evidence>
<dbReference type="InterPro" id="IPR011990">
    <property type="entry name" value="TPR-like_helical_dom_sf"/>
</dbReference>
<feature type="compositionally biased region" description="Low complexity" evidence="2">
    <location>
        <begin position="63"/>
        <end position="76"/>
    </location>
</feature>
<feature type="repeat" description="PPR" evidence="1">
    <location>
        <begin position="775"/>
        <end position="809"/>
    </location>
</feature>
<dbReference type="PROSITE" id="PS51375">
    <property type="entry name" value="PPR"/>
    <property type="match status" value="3"/>
</dbReference>
<feature type="compositionally biased region" description="Polar residues" evidence="2">
    <location>
        <begin position="86"/>
        <end position="97"/>
    </location>
</feature>
<dbReference type="STRING" id="1331196.A0A1B9IK02"/>
<reference evidence="3 4" key="1">
    <citation type="submission" date="2013-07" db="EMBL/GenBank/DDBJ databases">
        <title>The Genome Sequence of Kwoniella mangroviensis CBS10435.</title>
        <authorList>
            <consortium name="The Broad Institute Genome Sequencing Platform"/>
            <person name="Cuomo C."/>
            <person name="Litvintseva A."/>
            <person name="Chen Y."/>
            <person name="Heitman J."/>
            <person name="Sun S."/>
            <person name="Springer D."/>
            <person name="Dromer F."/>
            <person name="Young S.K."/>
            <person name="Zeng Q."/>
            <person name="Gargeya S."/>
            <person name="Fitzgerald M."/>
            <person name="Abouelleil A."/>
            <person name="Alvarado L."/>
            <person name="Berlin A.M."/>
            <person name="Chapman S.B."/>
            <person name="Dewar J."/>
            <person name="Goldberg J."/>
            <person name="Griggs A."/>
            <person name="Gujja S."/>
            <person name="Hansen M."/>
            <person name="Howarth C."/>
            <person name="Imamovic A."/>
            <person name="Larimer J."/>
            <person name="McCowan C."/>
            <person name="Murphy C."/>
            <person name="Pearson M."/>
            <person name="Priest M."/>
            <person name="Roberts A."/>
            <person name="Saif S."/>
            <person name="Shea T."/>
            <person name="Sykes S."/>
            <person name="Wortman J."/>
            <person name="Nusbaum C."/>
            <person name="Birren B."/>
        </authorList>
    </citation>
    <scope>NUCLEOTIDE SEQUENCE [LARGE SCALE GENOMIC DNA]</scope>
    <source>
        <strain evidence="3 4">CBS 10435</strain>
    </source>
</reference>
<evidence type="ECO:0000313" key="4">
    <source>
        <dbReference type="Proteomes" id="UP000092583"/>
    </source>
</evidence>
<protein>
    <recommendedName>
        <fullName evidence="5">Pentatricopeptide repeat protein</fullName>
    </recommendedName>
</protein>
<reference evidence="4" key="2">
    <citation type="submission" date="2013-12" db="EMBL/GenBank/DDBJ databases">
        <title>Evolution of pathogenesis and genome organization in the Tremellales.</title>
        <authorList>
            <person name="Cuomo C."/>
            <person name="Litvintseva A."/>
            <person name="Heitman J."/>
            <person name="Chen Y."/>
            <person name="Sun S."/>
            <person name="Springer D."/>
            <person name="Dromer F."/>
            <person name="Young S."/>
            <person name="Zeng Q."/>
            <person name="Chapman S."/>
            <person name="Gujja S."/>
            <person name="Saif S."/>
            <person name="Birren B."/>
        </authorList>
    </citation>
    <scope>NUCLEOTIDE SEQUENCE [LARGE SCALE GENOMIC DNA]</scope>
    <source>
        <strain evidence="4">CBS 10435</strain>
    </source>
</reference>
<feature type="region of interest" description="Disordered" evidence="2">
    <location>
        <begin position="49"/>
        <end position="153"/>
    </location>
</feature>
<feature type="compositionally biased region" description="Low complexity" evidence="2">
    <location>
        <begin position="113"/>
        <end position="133"/>
    </location>
</feature>
<feature type="region of interest" description="Disordered" evidence="2">
    <location>
        <begin position="1159"/>
        <end position="1179"/>
    </location>
</feature>